<dbReference type="SUPFAM" id="SSF53335">
    <property type="entry name" value="S-adenosyl-L-methionine-dependent methyltransferases"/>
    <property type="match status" value="1"/>
</dbReference>
<dbReference type="PROSITE" id="PS00092">
    <property type="entry name" value="N6_MTASE"/>
    <property type="match status" value="1"/>
</dbReference>
<proteinExistence type="inferred from homology"/>
<keyword evidence="3" id="KW-0808">Transferase</keyword>
<name>A0A533QF34_9BACT</name>
<keyword evidence="2 6" id="KW-0489">Methyltransferase</keyword>
<evidence type="ECO:0000256" key="2">
    <source>
        <dbReference type="ARBA" id="ARBA00022603"/>
    </source>
</evidence>
<dbReference type="InterPro" id="IPR002941">
    <property type="entry name" value="DNA_methylase_N4/N6"/>
</dbReference>
<dbReference type="InterPro" id="IPR002052">
    <property type="entry name" value="DNA_methylase_N6_adenine_CS"/>
</dbReference>
<sequence>MPKGKRKNIDQLNQSEAKAYRHADTDSPLRPDIGTHAQFRKKKPPKTYRYDSSLSPALDWDGQNPARELGEWLIAMIEKAAALPAPHTFDKPQEFKNSGRHVVSSVRGLHDAVEQLKQLSKPFLNWTGKAERLSFDVPTLPLFVHERLSTKAIIETLKSHKKQEHLKQLGLFDLFGNPPRPVTDQLLKAYEYRDKWVNRMILGDSLVVMNSLLHYEGLGGQVQMIYFDPPYGIKFGSNFQPFVHKRDVGHNDDEDMTREPEMVKAYRDTWELGLHSYLTYMRDRLLLARDLLAPAGSIFVQISDENVHHIRSILDEVFGVENFVSQIAFKTTAGKGSKTLDSIYDILLWYAKDGSQVKFHPIFVERGKEETDDRYNWLQLSDGEIVKLTDEQLSGIEPIPEGRRFRITALNSQGETAGETSKPFDWNGVTFYPPKGRHWSILHSGLQRLSSLNRLIVEGKNLCYKRFLDDYPIFDIKNVWMDTGGGALVHEKQYVVQTTTKAVHRCMLMTTDPGDLVLDPTCGSGTTAYVAEQWGRRWITIDTSRVPLALARQRLLTATFPYYELKDEGRGPVGGFVYKRKQNKKGEETGGIVPHVTLKSIANNEPPAEEVLVDRPEIDNKITRVTGPFCVEATIPTPVDWEGDGVGDSGAGTVEQHGSFIDRMLEILRKSPVLHIGGGKSVTLKNIRPPAKTLSLSAEAIVANGDEKPVALLFGPENGAVSEKLVHEALKEVNLRGYTYLYVIGVGIQSNARILIENAVDMGMIPATYVQATPDIMMGDLLKNMRSSQIFSVCGLPEVRLYKVNPKDPSPQPSPTKGEGVSLYQVELLGLDVLDPVTMDIDKRGGNDVPAWFLDTDYNGLCFHVCQAFFPRTSAWDNLKRALKSNYDESVWEHLAGTKSIPFEAGEHGQIAVKVIDDRGNELMVVKNLKESV</sequence>
<dbReference type="GO" id="GO:0008170">
    <property type="term" value="F:N-methyltransferase activity"/>
    <property type="evidence" value="ECO:0007669"/>
    <property type="project" value="InterPro"/>
</dbReference>
<comment type="similarity">
    <text evidence="1">Belongs to the N(4)/N(6)-methyltransferase family.</text>
</comment>
<evidence type="ECO:0000256" key="1">
    <source>
        <dbReference type="ARBA" id="ARBA00006594"/>
    </source>
</evidence>
<protein>
    <submittedName>
        <fullName evidence="6">Putative DNA methylase</fullName>
    </submittedName>
</protein>
<evidence type="ECO:0000256" key="3">
    <source>
        <dbReference type="ARBA" id="ARBA00022679"/>
    </source>
</evidence>
<dbReference type="PANTHER" id="PTHR13370:SF16">
    <property type="entry name" value="SITE-SPECIFIC DNA-METHYLTRANSFERASE (ADENINE-SPECIFIC)"/>
    <property type="match status" value="1"/>
</dbReference>
<evidence type="ECO:0000256" key="4">
    <source>
        <dbReference type="SAM" id="MobiDB-lite"/>
    </source>
</evidence>
<dbReference type="PANTHER" id="PTHR13370">
    <property type="entry name" value="RNA METHYLASE-RELATED"/>
    <property type="match status" value="1"/>
</dbReference>
<reference evidence="6 7" key="1">
    <citation type="submission" date="2019-04" db="EMBL/GenBank/DDBJ databases">
        <title>Genome of a novel bacterium Candidatus Jettenia ecosi reconstructed from metagenome of an anammox bioreactor.</title>
        <authorList>
            <person name="Mardanov A.V."/>
            <person name="Beletsky A.V."/>
            <person name="Ravin N.V."/>
            <person name="Botchkova E.A."/>
            <person name="Litti Y.V."/>
            <person name="Nozhevnikova A.N."/>
        </authorList>
    </citation>
    <scope>NUCLEOTIDE SEQUENCE [LARGE SCALE GENOMIC DNA]</scope>
    <source>
        <strain evidence="6">J2</strain>
    </source>
</reference>
<feature type="domain" description="DNA methylase N-4/N-6" evidence="5">
    <location>
        <begin position="222"/>
        <end position="545"/>
    </location>
</feature>
<dbReference type="Gene3D" id="3.40.50.150">
    <property type="entry name" value="Vaccinia Virus protein VP39"/>
    <property type="match status" value="1"/>
</dbReference>
<comment type="caution">
    <text evidence="6">The sequence shown here is derived from an EMBL/GenBank/DDBJ whole genome shotgun (WGS) entry which is preliminary data.</text>
</comment>
<feature type="region of interest" description="Disordered" evidence="4">
    <location>
        <begin position="1"/>
        <end position="48"/>
    </location>
</feature>
<accession>A0A533QF34</accession>
<gene>
    <name evidence="6" type="ORF">JETT_0378</name>
</gene>
<dbReference type="EMBL" id="SULG01000004">
    <property type="protein sequence ID" value="TLD43373.1"/>
    <property type="molecule type" value="Genomic_DNA"/>
</dbReference>
<dbReference type="GO" id="GO:0032259">
    <property type="term" value="P:methylation"/>
    <property type="evidence" value="ECO:0007669"/>
    <property type="project" value="UniProtKB-KW"/>
</dbReference>
<dbReference type="Pfam" id="PF01555">
    <property type="entry name" value="N6_N4_Mtase"/>
    <property type="match status" value="1"/>
</dbReference>
<evidence type="ECO:0000259" key="5">
    <source>
        <dbReference type="Pfam" id="PF01555"/>
    </source>
</evidence>
<dbReference type="GO" id="GO:0003677">
    <property type="term" value="F:DNA binding"/>
    <property type="evidence" value="ECO:0007669"/>
    <property type="project" value="InterPro"/>
</dbReference>
<dbReference type="AlphaFoldDB" id="A0A533QF34"/>
<dbReference type="GO" id="GO:0005737">
    <property type="term" value="C:cytoplasm"/>
    <property type="evidence" value="ECO:0007669"/>
    <property type="project" value="TreeGrafter"/>
</dbReference>
<dbReference type="InterPro" id="IPR001091">
    <property type="entry name" value="RM_Methyltransferase"/>
</dbReference>
<feature type="compositionally biased region" description="Basic and acidic residues" evidence="4">
    <location>
        <begin position="18"/>
        <end position="29"/>
    </location>
</feature>
<organism evidence="6 7">
    <name type="scientific">Candidatus Jettenia ecosi</name>
    <dbReference type="NCBI Taxonomy" id="2494326"/>
    <lineage>
        <taxon>Bacteria</taxon>
        <taxon>Pseudomonadati</taxon>
        <taxon>Planctomycetota</taxon>
        <taxon>Candidatus Brocadiia</taxon>
        <taxon>Candidatus Brocadiales</taxon>
        <taxon>Candidatus Brocadiaceae</taxon>
        <taxon>Candidatus Jettenia</taxon>
    </lineage>
</organism>
<evidence type="ECO:0000313" key="7">
    <source>
        <dbReference type="Proteomes" id="UP000319783"/>
    </source>
</evidence>
<dbReference type="InterPro" id="IPR029063">
    <property type="entry name" value="SAM-dependent_MTases_sf"/>
</dbReference>
<dbReference type="Proteomes" id="UP000319783">
    <property type="component" value="Unassembled WGS sequence"/>
</dbReference>
<dbReference type="PRINTS" id="PR00508">
    <property type="entry name" value="S21N4MTFRASE"/>
</dbReference>
<evidence type="ECO:0000313" key="6">
    <source>
        <dbReference type="EMBL" id="TLD43373.1"/>
    </source>
</evidence>